<keyword evidence="3" id="KW-1185">Reference proteome</keyword>
<proteinExistence type="predicted"/>
<name>A0ABU0JT44_HATLI</name>
<feature type="transmembrane region" description="Helical" evidence="1">
    <location>
        <begin position="358"/>
        <end position="389"/>
    </location>
</feature>
<feature type="transmembrane region" description="Helical" evidence="1">
    <location>
        <begin position="276"/>
        <end position="304"/>
    </location>
</feature>
<keyword evidence="1" id="KW-1133">Transmembrane helix</keyword>
<dbReference type="EMBL" id="JAUSWN010000017">
    <property type="protein sequence ID" value="MDQ0480276.1"/>
    <property type="molecule type" value="Genomic_DNA"/>
</dbReference>
<evidence type="ECO:0000313" key="2">
    <source>
        <dbReference type="EMBL" id="MDQ0480276.1"/>
    </source>
</evidence>
<feature type="transmembrane region" description="Helical" evidence="1">
    <location>
        <begin position="324"/>
        <end position="346"/>
    </location>
</feature>
<gene>
    <name evidence="2" type="ORF">QOZ93_002024</name>
</gene>
<keyword evidence="1" id="KW-0812">Transmembrane</keyword>
<comment type="caution">
    <text evidence="2">The sequence shown here is derived from an EMBL/GenBank/DDBJ whole genome shotgun (WGS) entry which is preliminary data.</text>
</comment>
<protein>
    <recommendedName>
        <fullName evidence="4">Peptide ABC transporter permease</fullName>
    </recommendedName>
</protein>
<reference evidence="2 3" key="1">
    <citation type="submission" date="2023-07" db="EMBL/GenBank/DDBJ databases">
        <title>Genomic Encyclopedia of Type Strains, Phase IV (KMG-IV): sequencing the most valuable type-strain genomes for metagenomic binning, comparative biology and taxonomic classification.</title>
        <authorList>
            <person name="Goeker M."/>
        </authorList>
    </citation>
    <scope>NUCLEOTIDE SEQUENCE [LARGE SCALE GENOMIC DNA]</scope>
    <source>
        <strain evidence="2 3">DSM 1400</strain>
    </source>
</reference>
<evidence type="ECO:0008006" key="4">
    <source>
        <dbReference type="Google" id="ProtNLM"/>
    </source>
</evidence>
<evidence type="ECO:0000313" key="3">
    <source>
        <dbReference type="Proteomes" id="UP001224418"/>
    </source>
</evidence>
<organism evidence="2 3">
    <name type="scientific">Hathewaya limosa</name>
    <name type="common">Clostridium limosum</name>
    <dbReference type="NCBI Taxonomy" id="1536"/>
    <lineage>
        <taxon>Bacteria</taxon>
        <taxon>Bacillati</taxon>
        <taxon>Bacillota</taxon>
        <taxon>Clostridia</taxon>
        <taxon>Eubacteriales</taxon>
        <taxon>Clostridiaceae</taxon>
        <taxon>Hathewaya</taxon>
    </lineage>
</organism>
<feature type="transmembrane region" description="Helical" evidence="1">
    <location>
        <begin position="12"/>
        <end position="34"/>
    </location>
</feature>
<dbReference type="RefSeq" id="WP_343749835.1">
    <property type="nucleotide sequence ID" value="NZ_BAAACJ010000013.1"/>
</dbReference>
<sequence length="407" mass="47153">MKIFKFFITKIFLRKAILSIGILLLFFMANYTIFITSRSILSTFQGFQEIKCMNKEGNYIANLDPNSNINIDAIGKNGTQIVYDYLNNNFKYAFYTDGFIVSLPNNDDMQISFSYMNEEYYKLNKFELSQGTDLDFDCQFNKDKEIPILVGKGLSKTYPVGSTIKIKNPLFEQSMTLKVQGVLKQNTYHSNFYALNSKNYYNFSVFFPVNKEFIKHANIDLQLNGLMDIVILQTTKEKIVNLSEIMQDKLGLKFNFFSQKENNNYFNKYFLNSLKIMSIITLISIVIITCLSVWSALVSIRLMLKDFTINLLVGLSYSKLRKIFYGYFGILFFINLIVLFLITVYSRYVCWLRKDASFVTYGLFGLIGMDWFALLVVFISDIIIGMIIVENMLKKIKKVPISLGVLQ</sequence>
<dbReference type="Proteomes" id="UP001224418">
    <property type="component" value="Unassembled WGS sequence"/>
</dbReference>
<keyword evidence="1" id="KW-0472">Membrane</keyword>
<accession>A0ABU0JT44</accession>
<evidence type="ECO:0000256" key="1">
    <source>
        <dbReference type="SAM" id="Phobius"/>
    </source>
</evidence>